<reference evidence="2" key="1">
    <citation type="journal article" date="2015" name="PeerJ">
        <title>First genomic representation of candidate bacterial phylum KSB3 points to enhanced environmental sensing as a trigger of wastewater bulking.</title>
        <authorList>
            <person name="Sekiguchi Y."/>
            <person name="Ohashi A."/>
            <person name="Parks D.H."/>
            <person name="Yamauchi T."/>
            <person name="Tyson G.W."/>
            <person name="Hugenholtz P."/>
        </authorList>
    </citation>
    <scope>NUCLEOTIDE SEQUENCE [LARGE SCALE GENOMIC DNA]</scope>
</reference>
<proteinExistence type="predicted"/>
<evidence type="ECO:0008006" key="4">
    <source>
        <dbReference type="Google" id="ProtNLM"/>
    </source>
</evidence>
<dbReference type="STRING" id="1499967.U27_03501"/>
<dbReference type="HOGENOM" id="CLU_049016_0_0_0"/>
<evidence type="ECO:0000313" key="3">
    <source>
        <dbReference type="Proteomes" id="UP000030661"/>
    </source>
</evidence>
<keyword evidence="3" id="KW-1185">Reference proteome</keyword>
<evidence type="ECO:0000256" key="1">
    <source>
        <dbReference type="SAM" id="SignalP"/>
    </source>
</evidence>
<dbReference type="InterPro" id="IPR023614">
    <property type="entry name" value="Porin_dom_sf"/>
</dbReference>
<feature type="chain" id="PRO_5001755346" description="Porin" evidence="1">
    <location>
        <begin position="23"/>
        <end position="402"/>
    </location>
</feature>
<dbReference type="Gene3D" id="2.40.160.10">
    <property type="entry name" value="Porin"/>
    <property type="match status" value="1"/>
</dbReference>
<gene>
    <name evidence="2" type="ORF">U27_03501</name>
</gene>
<dbReference type="SUPFAM" id="SSF56935">
    <property type="entry name" value="Porins"/>
    <property type="match status" value="1"/>
</dbReference>
<dbReference type="EMBL" id="DF820464">
    <property type="protein sequence ID" value="GAK56539.1"/>
    <property type="molecule type" value="Genomic_DNA"/>
</dbReference>
<name>A0A081BW34_VECG1</name>
<keyword evidence="1" id="KW-0732">Signal</keyword>
<evidence type="ECO:0000313" key="2">
    <source>
        <dbReference type="EMBL" id="GAK56539.1"/>
    </source>
</evidence>
<dbReference type="AlphaFoldDB" id="A0A081BW34"/>
<organism evidence="2">
    <name type="scientific">Vecturithrix granuli</name>
    <dbReference type="NCBI Taxonomy" id="1499967"/>
    <lineage>
        <taxon>Bacteria</taxon>
        <taxon>Candidatus Moduliflexota</taxon>
        <taxon>Candidatus Vecturitrichia</taxon>
        <taxon>Candidatus Vecturitrichales</taxon>
        <taxon>Candidatus Vecturitrichaceae</taxon>
        <taxon>Candidatus Vecturithrix</taxon>
    </lineage>
</organism>
<accession>A0A081BW34</accession>
<sequence length="402" mass="46254">MKKYLVILGIFSVTSLTTPLYAELNNESLWKNSDVHGFISQGFLKSDANNFYTDTEDGTFQFHEMGVNFLTNVSDRLHVGMQLFARDLGDISNDKLLFDWAYGDYRWNDAFGIRAGKLKVSYGLYNETRDIDAVRTSIFLPQSIYTEAQRDLFNSAYGVEVYGYLDLSSWGYLSYQAQYGGKDVTTDSGMVKDLQEDPNQEVWQFLKSIQLKHMMAAGLEWETPLPGLRLKGWYGQTDMVFDLDIDDREFLEGLGIDSDRIFLRLTDEDSDLTILSLEYMRGNWVFAAEYSTGSDEDGRNEGYYGGVSYRVNEWLELGTYYAVFYADIHDREGKQWEAAGYPDYLAWQKDLTLTARFDLNEHWIVKIEGHLVDGATSFYFQDNPDGLERHSSLLALKITYSF</sequence>
<feature type="signal peptide" evidence="1">
    <location>
        <begin position="1"/>
        <end position="22"/>
    </location>
</feature>
<dbReference type="Proteomes" id="UP000030661">
    <property type="component" value="Unassembled WGS sequence"/>
</dbReference>
<protein>
    <recommendedName>
        <fullName evidence="4">Porin</fullName>
    </recommendedName>
</protein>
<dbReference type="eggNOG" id="COG3203">
    <property type="taxonomic scope" value="Bacteria"/>
</dbReference>